<dbReference type="RefSeq" id="WP_156561820.1">
    <property type="nucleotide sequence ID" value="NZ_CACRTV010000057.1"/>
</dbReference>
<sequence length="55" mass="5971">MITIGNSSKNKNVNLNIVKKLSVQTKDSGTIKIFVRGNDAPVKSTSFNGGARYEE</sequence>
<proteinExistence type="predicted"/>
<protein>
    <submittedName>
        <fullName evidence="1">Uncharacterized protein</fullName>
    </submittedName>
</protein>
<organism evidence="1">
    <name type="scientific">Clostridium paraputrificum</name>
    <dbReference type="NCBI Taxonomy" id="29363"/>
    <lineage>
        <taxon>Bacteria</taxon>
        <taxon>Bacillati</taxon>
        <taxon>Bacillota</taxon>
        <taxon>Clostridia</taxon>
        <taxon>Eubacteriales</taxon>
        <taxon>Clostridiaceae</taxon>
        <taxon>Clostridium</taxon>
    </lineage>
</organism>
<name>A0A6N3F9S6_9CLOT</name>
<gene>
    <name evidence="1" type="ORF">CPLFYP93_02456</name>
</gene>
<evidence type="ECO:0000313" key="1">
    <source>
        <dbReference type="EMBL" id="VYU48831.1"/>
    </source>
</evidence>
<dbReference type="AlphaFoldDB" id="A0A6N3F9S6"/>
<accession>A0A6N3F9S6</accession>
<dbReference type="EMBL" id="CACRTV010000057">
    <property type="protein sequence ID" value="VYU48831.1"/>
    <property type="molecule type" value="Genomic_DNA"/>
</dbReference>
<reference evidence="1" key="1">
    <citation type="submission" date="2019-11" db="EMBL/GenBank/DDBJ databases">
        <authorList>
            <person name="Feng L."/>
        </authorList>
    </citation>
    <scope>NUCLEOTIDE SEQUENCE</scope>
    <source>
        <strain evidence="1">CParaputrificumLFYP93</strain>
    </source>
</reference>